<reference evidence="1" key="2">
    <citation type="journal article" date="2022" name="New Phytol.">
        <title>Evolutionary transition to the ectomycorrhizal habit in the genomes of a hyperdiverse lineage of mushroom-forming fungi.</title>
        <authorList>
            <person name="Looney B."/>
            <person name="Miyauchi S."/>
            <person name="Morin E."/>
            <person name="Drula E."/>
            <person name="Courty P.E."/>
            <person name="Kohler A."/>
            <person name="Kuo A."/>
            <person name="LaButti K."/>
            <person name="Pangilinan J."/>
            <person name="Lipzen A."/>
            <person name="Riley R."/>
            <person name="Andreopoulos W."/>
            <person name="He G."/>
            <person name="Johnson J."/>
            <person name="Nolan M."/>
            <person name="Tritt A."/>
            <person name="Barry K.W."/>
            <person name="Grigoriev I.V."/>
            <person name="Nagy L.G."/>
            <person name="Hibbett D."/>
            <person name="Henrissat B."/>
            <person name="Matheny P.B."/>
            <person name="Labbe J."/>
            <person name="Martin F.M."/>
        </authorList>
    </citation>
    <scope>NUCLEOTIDE SEQUENCE</scope>
    <source>
        <strain evidence="1">HHB10654</strain>
    </source>
</reference>
<evidence type="ECO:0000313" key="1">
    <source>
        <dbReference type="EMBL" id="KAI0063676.1"/>
    </source>
</evidence>
<organism evidence="1 2">
    <name type="scientific">Artomyces pyxidatus</name>
    <dbReference type="NCBI Taxonomy" id="48021"/>
    <lineage>
        <taxon>Eukaryota</taxon>
        <taxon>Fungi</taxon>
        <taxon>Dikarya</taxon>
        <taxon>Basidiomycota</taxon>
        <taxon>Agaricomycotina</taxon>
        <taxon>Agaricomycetes</taxon>
        <taxon>Russulales</taxon>
        <taxon>Auriscalpiaceae</taxon>
        <taxon>Artomyces</taxon>
    </lineage>
</organism>
<name>A0ACB8T6B9_9AGAM</name>
<gene>
    <name evidence="1" type="ORF">BV25DRAFT_1990642</name>
</gene>
<comment type="caution">
    <text evidence="1">The sequence shown here is derived from an EMBL/GenBank/DDBJ whole genome shotgun (WGS) entry which is preliminary data.</text>
</comment>
<sequence>MLDLNPPGSHALWEQSHVPGIHTTPDPLVWLIVGCWFVRLSISSMSFEDCLILELLEFSSRLARDLALEALSRGDKVIVTARACSMTKLDRLSLHGADTLELDVAASSEMLHDVASRAAMLYGCIDILVNDMAQHQVGASEERTAQNAFDQQSNRLLGSLDAARAFLPYVRSRQFGAVIWLSPPARRAQTSTQLQSADAISTTGPIANPSTQDESRMHRGAFHQKISPQGLRSIVVEPGYSRTPRKPRRGDPRLDLTSSVAPGNPADFIPIVVDAIRREGRWCY</sequence>
<dbReference type="EMBL" id="MU277202">
    <property type="protein sequence ID" value="KAI0063676.1"/>
    <property type="molecule type" value="Genomic_DNA"/>
</dbReference>
<reference evidence="1" key="1">
    <citation type="submission" date="2021-03" db="EMBL/GenBank/DDBJ databases">
        <authorList>
            <consortium name="DOE Joint Genome Institute"/>
            <person name="Ahrendt S."/>
            <person name="Looney B.P."/>
            <person name="Miyauchi S."/>
            <person name="Morin E."/>
            <person name="Drula E."/>
            <person name="Courty P.E."/>
            <person name="Chicoki N."/>
            <person name="Fauchery L."/>
            <person name="Kohler A."/>
            <person name="Kuo A."/>
            <person name="Labutti K."/>
            <person name="Pangilinan J."/>
            <person name="Lipzen A."/>
            <person name="Riley R."/>
            <person name="Andreopoulos W."/>
            <person name="He G."/>
            <person name="Johnson J."/>
            <person name="Barry K.W."/>
            <person name="Grigoriev I.V."/>
            <person name="Nagy L."/>
            <person name="Hibbett D."/>
            <person name="Henrissat B."/>
            <person name="Matheny P.B."/>
            <person name="Labbe J."/>
            <person name="Martin F."/>
        </authorList>
    </citation>
    <scope>NUCLEOTIDE SEQUENCE</scope>
    <source>
        <strain evidence="1">HHB10654</strain>
    </source>
</reference>
<protein>
    <submittedName>
        <fullName evidence="1">Uncharacterized protein</fullName>
    </submittedName>
</protein>
<dbReference type="Proteomes" id="UP000814140">
    <property type="component" value="Unassembled WGS sequence"/>
</dbReference>
<accession>A0ACB8T6B9</accession>
<keyword evidence="2" id="KW-1185">Reference proteome</keyword>
<proteinExistence type="predicted"/>
<evidence type="ECO:0000313" key="2">
    <source>
        <dbReference type="Proteomes" id="UP000814140"/>
    </source>
</evidence>